<dbReference type="PATRIC" id="fig|28084.5.peg.2588"/>
<protein>
    <submittedName>
        <fullName evidence="1">Phosphatidylethanolamine-binding protein</fullName>
    </submittedName>
</protein>
<evidence type="ECO:0000313" key="2">
    <source>
        <dbReference type="Proteomes" id="UP000054921"/>
    </source>
</evidence>
<dbReference type="CDD" id="cd00865">
    <property type="entry name" value="PEBP_bact_arch"/>
    <property type="match status" value="1"/>
</dbReference>
<dbReference type="PANTHER" id="PTHR30289:SF1">
    <property type="entry name" value="PEBP (PHOSPHATIDYLETHANOLAMINE-BINDING PROTEIN) FAMILY PROTEIN"/>
    <property type="match status" value="1"/>
</dbReference>
<dbReference type="RefSeq" id="WP_058387988.1">
    <property type="nucleotide sequence ID" value="NZ_LNXW01000013.1"/>
</dbReference>
<dbReference type="OrthoDB" id="9797506at2"/>
<proteinExistence type="predicted"/>
<reference evidence="1 2" key="1">
    <citation type="submission" date="2015-11" db="EMBL/GenBank/DDBJ databases">
        <title>Genomic analysis of 38 Legionella species identifies large and diverse effector repertoires.</title>
        <authorList>
            <person name="Burstein D."/>
            <person name="Amaro F."/>
            <person name="Zusman T."/>
            <person name="Lifshitz Z."/>
            <person name="Cohen O."/>
            <person name="Gilbert J.A."/>
            <person name="Pupko T."/>
            <person name="Shuman H.A."/>
            <person name="Segal G."/>
        </authorList>
    </citation>
    <scope>NUCLEOTIDE SEQUENCE [LARGE SCALE GENOMIC DNA]</scope>
    <source>
        <strain evidence="1 2">ORW</strain>
    </source>
</reference>
<evidence type="ECO:0000313" key="1">
    <source>
        <dbReference type="EMBL" id="KTC80372.1"/>
    </source>
</evidence>
<name>A0A0W0SBD5_9GAMM</name>
<dbReference type="SUPFAM" id="SSF49777">
    <property type="entry name" value="PEBP-like"/>
    <property type="match status" value="1"/>
</dbReference>
<dbReference type="PANTHER" id="PTHR30289">
    <property type="entry name" value="UNCHARACTERIZED PROTEIN YBCL-RELATED"/>
    <property type="match status" value="1"/>
</dbReference>
<dbReference type="Proteomes" id="UP000054921">
    <property type="component" value="Unassembled WGS sequence"/>
</dbReference>
<dbReference type="EMBL" id="LNXW01000013">
    <property type="protein sequence ID" value="KTC80372.1"/>
    <property type="molecule type" value="Genomic_DNA"/>
</dbReference>
<sequence length="148" mass="16488">MILESPAFTHNAFIPQEYTCNGVNHSPPLVWNDAPKNTQSFVLIMDDPDAPMGLWVHWILFNLPAECHELKTGAGIPSQTISARNSWGKTGYGGPCPPSGTHSYFFKLYALDTFLNLGEHATKKEIETAMQNHIIEQTELIGRYSQSP</sequence>
<dbReference type="InterPro" id="IPR036610">
    <property type="entry name" value="PEBP-like_sf"/>
</dbReference>
<gene>
    <name evidence="1" type="ORF">Lche_2392</name>
</gene>
<dbReference type="NCBIfam" id="TIGR00481">
    <property type="entry name" value="YbhB/YbcL family Raf kinase inhibitor-like protein"/>
    <property type="match status" value="1"/>
</dbReference>
<dbReference type="InterPro" id="IPR008914">
    <property type="entry name" value="PEBP"/>
</dbReference>
<organism evidence="1 2">
    <name type="scientific">Legionella cherrii</name>
    <dbReference type="NCBI Taxonomy" id="28084"/>
    <lineage>
        <taxon>Bacteria</taxon>
        <taxon>Pseudomonadati</taxon>
        <taxon>Pseudomonadota</taxon>
        <taxon>Gammaproteobacteria</taxon>
        <taxon>Legionellales</taxon>
        <taxon>Legionellaceae</taxon>
        <taxon>Legionella</taxon>
    </lineage>
</organism>
<dbReference type="InterPro" id="IPR005247">
    <property type="entry name" value="YbhB_YbcL/LppC-like"/>
</dbReference>
<dbReference type="STRING" id="28084.Lche_2392"/>
<accession>A0A0W0SBD5</accession>
<comment type="caution">
    <text evidence="1">The sequence shown here is derived from an EMBL/GenBank/DDBJ whole genome shotgun (WGS) entry which is preliminary data.</text>
</comment>
<dbReference type="AlphaFoldDB" id="A0A0W0SBD5"/>
<dbReference type="Gene3D" id="3.90.280.10">
    <property type="entry name" value="PEBP-like"/>
    <property type="match status" value="1"/>
</dbReference>
<dbReference type="Pfam" id="PF01161">
    <property type="entry name" value="PBP"/>
    <property type="match status" value="1"/>
</dbReference>